<feature type="region of interest" description="Disordered" evidence="9">
    <location>
        <begin position="39"/>
        <end position="67"/>
    </location>
</feature>
<keyword evidence="5 8" id="KW-0784">Thiamine biosynthesis</keyword>
<gene>
    <name evidence="8" type="primary">thiG</name>
    <name evidence="11" type="ORF">RAE19_06355</name>
</gene>
<dbReference type="RefSeq" id="WP_313874126.1">
    <property type="nucleotide sequence ID" value="NZ_JAVBIK010000001.1"/>
</dbReference>
<accession>A0ABU3KM64</accession>
<comment type="caution">
    <text evidence="11">The sequence shown here is derived from an EMBL/GenBank/DDBJ whole genome shotgun (WGS) entry which is preliminary data.</text>
</comment>
<sequence>MTTHTIDEAAEQSTAEQKLDGLERSTATQSGLAAVCSAQVKEEPAKRAGDTEQSTLPPSHPPEANEWQIGGRTLTSRFFLGTAAYPSPQVLQDAIQASGAQVVTMGLRRQLAHGAEAGDFFALIKATGAHLLPNTAGCHTAREAITLAHMARELFDTPWIKLEVVGDAHTLQPDPFELLAAATQLVKDGFEVFPYCMDDLVSCQRLLDAGCNILMPWGAPIGSGQGLVNPGALRTLRARLPGVPLIVDAGIGSPADAVQAMELGLDAVLLNSAVAHAVDPVRMARAFKLGIESGRLAYEAGVMPRQDMAVASTPVAGHPILL</sequence>
<evidence type="ECO:0000313" key="12">
    <source>
        <dbReference type="Proteomes" id="UP001321700"/>
    </source>
</evidence>
<evidence type="ECO:0000256" key="3">
    <source>
        <dbReference type="ARBA" id="ARBA00011960"/>
    </source>
</evidence>
<feature type="region of interest" description="Disordered" evidence="9">
    <location>
        <begin position="1"/>
        <end position="26"/>
    </location>
</feature>
<feature type="domain" description="Thiazole synthase ThiG" evidence="10">
    <location>
        <begin position="68"/>
        <end position="314"/>
    </location>
</feature>
<keyword evidence="4 8" id="KW-0808">Transferase</keyword>
<proteinExistence type="inferred from homology"/>
<evidence type="ECO:0000256" key="1">
    <source>
        <dbReference type="ARBA" id="ARBA00002834"/>
    </source>
</evidence>
<keyword evidence="8" id="KW-0963">Cytoplasm</keyword>
<evidence type="ECO:0000259" key="10">
    <source>
        <dbReference type="Pfam" id="PF05690"/>
    </source>
</evidence>
<comment type="function">
    <text evidence="1 8">Catalyzes the rearrangement of 1-deoxy-D-xylulose 5-phosphate (DXP) to produce the thiazole phosphate moiety of thiamine. Sulfur is provided by the thiocarboxylate moiety of the carrier protein ThiS. In vitro, sulfur can be provided by H(2)S.</text>
</comment>
<dbReference type="EMBL" id="JAVBIK010000001">
    <property type="protein sequence ID" value="MDT7518354.1"/>
    <property type="molecule type" value="Genomic_DNA"/>
</dbReference>
<evidence type="ECO:0000256" key="8">
    <source>
        <dbReference type="HAMAP-Rule" id="MF_00443"/>
    </source>
</evidence>
<dbReference type="CDD" id="cd04728">
    <property type="entry name" value="ThiG"/>
    <property type="match status" value="1"/>
</dbReference>
<dbReference type="InterPro" id="IPR033983">
    <property type="entry name" value="Thiazole_synthase_ThiG"/>
</dbReference>
<dbReference type="InterPro" id="IPR008867">
    <property type="entry name" value="ThiG"/>
</dbReference>
<feature type="binding site" evidence="8">
    <location>
        <position position="222"/>
    </location>
    <ligand>
        <name>1-deoxy-D-xylulose 5-phosphate</name>
        <dbReference type="ChEBI" id="CHEBI:57792"/>
    </ligand>
</feature>
<dbReference type="Gene3D" id="3.20.20.70">
    <property type="entry name" value="Aldolase class I"/>
    <property type="match status" value="1"/>
</dbReference>
<name>A0ABU3KM64_9BURK</name>
<feature type="active site" description="Schiff-base intermediate with DXP" evidence="8">
    <location>
        <position position="161"/>
    </location>
</feature>
<comment type="pathway">
    <text evidence="2 8">Cofactor biosynthesis; thiamine diphosphate biosynthesis.</text>
</comment>
<dbReference type="EC" id="2.8.1.10" evidence="3 8"/>
<evidence type="ECO:0000256" key="4">
    <source>
        <dbReference type="ARBA" id="ARBA00022679"/>
    </source>
</evidence>
<dbReference type="Proteomes" id="UP001321700">
    <property type="component" value="Unassembled WGS sequence"/>
</dbReference>
<evidence type="ECO:0000256" key="9">
    <source>
        <dbReference type="SAM" id="MobiDB-lite"/>
    </source>
</evidence>
<feature type="compositionally biased region" description="Basic and acidic residues" evidence="9">
    <location>
        <begin position="40"/>
        <end position="50"/>
    </location>
</feature>
<dbReference type="GO" id="GO:1990107">
    <property type="term" value="F:thiazole synthase activity"/>
    <property type="evidence" value="ECO:0007669"/>
    <property type="project" value="UniProtKB-EC"/>
</dbReference>
<dbReference type="InterPro" id="IPR013785">
    <property type="entry name" value="Aldolase_TIM"/>
</dbReference>
<dbReference type="Pfam" id="PF05690">
    <property type="entry name" value="ThiG"/>
    <property type="match status" value="1"/>
</dbReference>
<dbReference type="PANTHER" id="PTHR34266:SF2">
    <property type="entry name" value="THIAZOLE SYNTHASE"/>
    <property type="match status" value="1"/>
</dbReference>
<evidence type="ECO:0000256" key="5">
    <source>
        <dbReference type="ARBA" id="ARBA00022977"/>
    </source>
</evidence>
<evidence type="ECO:0000256" key="6">
    <source>
        <dbReference type="ARBA" id="ARBA00023270"/>
    </source>
</evidence>
<comment type="subunit">
    <text evidence="8">Homotetramer. Forms heterodimers with either ThiH or ThiS.</text>
</comment>
<evidence type="ECO:0000313" key="11">
    <source>
        <dbReference type="EMBL" id="MDT7518354.1"/>
    </source>
</evidence>
<dbReference type="PANTHER" id="PTHR34266">
    <property type="entry name" value="THIAZOLE SYNTHASE"/>
    <property type="match status" value="1"/>
</dbReference>
<feature type="binding site" evidence="8">
    <location>
        <begin position="271"/>
        <end position="272"/>
    </location>
    <ligand>
        <name>1-deoxy-D-xylulose 5-phosphate</name>
        <dbReference type="ChEBI" id="CHEBI:57792"/>
    </ligand>
</feature>
<dbReference type="SUPFAM" id="SSF110399">
    <property type="entry name" value="ThiG-like"/>
    <property type="match status" value="1"/>
</dbReference>
<reference evidence="11 12" key="1">
    <citation type="submission" date="2023-08" db="EMBL/GenBank/DDBJ databases">
        <title>Rhodoferax potami sp. nov. and Rhodoferax mekongensis sp. nov., isolated from the Mekong River in Thailand.</title>
        <authorList>
            <person name="Kitikhun S."/>
            <person name="Charoenyingcharoen P."/>
            <person name="Siriarchawattana P."/>
            <person name="Likhitrattanapisal S."/>
            <person name="Nilsakha T."/>
            <person name="Chanpet A."/>
            <person name="Rattanawaree P."/>
            <person name="Ingsriswang S."/>
        </authorList>
    </citation>
    <scope>NUCLEOTIDE SEQUENCE [LARGE SCALE GENOMIC DNA]</scope>
    <source>
        <strain evidence="11 12">TBRC 17660</strain>
    </source>
</reference>
<protein>
    <recommendedName>
        <fullName evidence="3 8">Thiazole synthase</fullName>
        <ecNumber evidence="3 8">2.8.1.10</ecNumber>
    </recommendedName>
</protein>
<keyword evidence="6 8" id="KW-0704">Schiff base</keyword>
<comment type="subcellular location">
    <subcellularLocation>
        <location evidence="8">Cytoplasm</location>
    </subcellularLocation>
</comment>
<keyword evidence="12" id="KW-1185">Reference proteome</keyword>
<comment type="similarity">
    <text evidence="8">Belongs to the ThiG family.</text>
</comment>
<feature type="binding site" evidence="8">
    <location>
        <begin position="249"/>
        <end position="250"/>
    </location>
    <ligand>
        <name>1-deoxy-D-xylulose 5-phosphate</name>
        <dbReference type="ChEBI" id="CHEBI:57792"/>
    </ligand>
</feature>
<evidence type="ECO:0000256" key="7">
    <source>
        <dbReference type="ARBA" id="ARBA00049897"/>
    </source>
</evidence>
<comment type="catalytic activity">
    <reaction evidence="7 8">
        <text>[ThiS sulfur-carrier protein]-C-terminal-Gly-aminoethanethioate + 2-iminoacetate + 1-deoxy-D-xylulose 5-phosphate = [ThiS sulfur-carrier protein]-C-terminal Gly-Gly + 2-[(2R,5Z)-2-carboxy-4-methylthiazol-5(2H)-ylidene]ethyl phosphate + 2 H2O + H(+)</text>
        <dbReference type="Rhea" id="RHEA:26297"/>
        <dbReference type="Rhea" id="RHEA-COMP:12909"/>
        <dbReference type="Rhea" id="RHEA-COMP:19908"/>
        <dbReference type="ChEBI" id="CHEBI:15377"/>
        <dbReference type="ChEBI" id="CHEBI:15378"/>
        <dbReference type="ChEBI" id="CHEBI:57792"/>
        <dbReference type="ChEBI" id="CHEBI:62899"/>
        <dbReference type="ChEBI" id="CHEBI:77846"/>
        <dbReference type="ChEBI" id="CHEBI:90778"/>
        <dbReference type="ChEBI" id="CHEBI:232372"/>
        <dbReference type="EC" id="2.8.1.10"/>
    </reaction>
</comment>
<evidence type="ECO:0000256" key="2">
    <source>
        <dbReference type="ARBA" id="ARBA00004948"/>
    </source>
</evidence>
<dbReference type="HAMAP" id="MF_00443">
    <property type="entry name" value="ThiG"/>
    <property type="match status" value="1"/>
</dbReference>
<organism evidence="11 12">
    <name type="scientific">Rhodoferax potami</name>
    <dbReference type="NCBI Taxonomy" id="3068338"/>
    <lineage>
        <taxon>Bacteria</taxon>
        <taxon>Pseudomonadati</taxon>
        <taxon>Pseudomonadota</taxon>
        <taxon>Betaproteobacteria</taxon>
        <taxon>Burkholderiales</taxon>
        <taxon>Comamonadaceae</taxon>
        <taxon>Rhodoferax</taxon>
    </lineage>
</organism>